<proteinExistence type="predicted"/>
<dbReference type="GO" id="GO:0005737">
    <property type="term" value="C:cytoplasm"/>
    <property type="evidence" value="ECO:0007669"/>
    <property type="project" value="UniProtKB-SubCell"/>
</dbReference>
<comment type="subcellular location">
    <subcellularLocation>
        <location evidence="1">Cytoplasm</location>
    </subcellularLocation>
</comment>
<dbReference type="EMBL" id="JTDE01010001">
    <property type="protein sequence ID" value="KAF7234375.1"/>
    <property type="molecule type" value="Genomic_DNA"/>
</dbReference>
<dbReference type="InterPro" id="IPR041370">
    <property type="entry name" value="Mlase_EEF1AKMT1/ZCCHC4"/>
</dbReference>
<comment type="caution">
    <text evidence="5">The sequence shown here is derived from an EMBL/GenBank/DDBJ whole genome shotgun (WGS) entry which is preliminary data.</text>
</comment>
<keyword evidence="4" id="KW-0808">Transferase</keyword>
<gene>
    <name evidence="5" type="ORF">EG68_12298</name>
</gene>
<accession>A0A8S9YKM4</accession>
<evidence type="ECO:0000256" key="3">
    <source>
        <dbReference type="ARBA" id="ARBA00022603"/>
    </source>
</evidence>
<dbReference type="AlphaFoldDB" id="A0A8S9YKM4"/>
<dbReference type="InterPro" id="IPR039846">
    <property type="entry name" value="ZCCHC4"/>
</dbReference>
<evidence type="ECO:0000313" key="5">
    <source>
        <dbReference type="EMBL" id="KAF7234375.1"/>
    </source>
</evidence>
<sequence>MSAPFSAVQFLGGCPQCPHGPMLAKSSSPVSFVCTAFRRKGDCVRDAQSSRELPPAQTSLMELQSVEPEKRAYCFDCDHLFVSSNSDKRHASHQVSLGITDQLLKMPSFLLRPKTNSHSHSQYFFSLDPLNHLYSIIHQLDIRFVICVGTPRLHEFVQLQRSCRRQSMNSYLLDMDFRLQWFYIQKSKAKDETLSSGFSPTSPLHWSLLHHNLPLSSDTVSLVPVIHSGTTYIALIVTGVQPNMEKLTYIVITVVVVDRLDGLTASSVVVVCPLTPVLIHENDLRVLFISWPFTCFKF</sequence>
<dbReference type="PANTHER" id="PTHR13493:SF3">
    <property type="entry name" value="RRNA N6-ADENOSINE-METHYLTRANSFERASE ZCCHC4"/>
    <property type="match status" value="1"/>
</dbReference>
<dbReference type="Pfam" id="PF10237">
    <property type="entry name" value="N6-adenineMlase"/>
    <property type="match status" value="1"/>
</dbReference>
<reference evidence="5" key="1">
    <citation type="submission" date="2019-07" db="EMBL/GenBank/DDBJ databases">
        <title>Annotation for the trematode Paragonimus miyazaki's.</title>
        <authorList>
            <person name="Choi Y.-J."/>
        </authorList>
    </citation>
    <scope>NUCLEOTIDE SEQUENCE</scope>
    <source>
        <strain evidence="5">Japan</strain>
    </source>
</reference>
<dbReference type="Proteomes" id="UP000822476">
    <property type="component" value="Unassembled WGS sequence"/>
</dbReference>
<evidence type="ECO:0000256" key="1">
    <source>
        <dbReference type="ARBA" id="ARBA00004496"/>
    </source>
</evidence>
<evidence type="ECO:0000313" key="6">
    <source>
        <dbReference type="Proteomes" id="UP000822476"/>
    </source>
</evidence>
<dbReference type="OrthoDB" id="431817at2759"/>
<keyword evidence="3" id="KW-0489">Methyltransferase</keyword>
<dbReference type="PANTHER" id="PTHR13493">
    <property type="entry name" value="ZINC FINGER CCHC DOMAIN-CONTAINING"/>
    <property type="match status" value="1"/>
</dbReference>
<keyword evidence="6" id="KW-1185">Reference proteome</keyword>
<organism evidence="5 6">
    <name type="scientific">Paragonimus skrjabini miyazakii</name>
    <dbReference type="NCBI Taxonomy" id="59628"/>
    <lineage>
        <taxon>Eukaryota</taxon>
        <taxon>Metazoa</taxon>
        <taxon>Spiralia</taxon>
        <taxon>Lophotrochozoa</taxon>
        <taxon>Platyhelminthes</taxon>
        <taxon>Trematoda</taxon>
        <taxon>Digenea</taxon>
        <taxon>Plagiorchiida</taxon>
        <taxon>Troglotremata</taxon>
        <taxon>Troglotrematidae</taxon>
        <taxon>Paragonimus</taxon>
    </lineage>
</organism>
<dbReference type="GO" id="GO:0008988">
    <property type="term" value="F:rRNA (adenine-N6-)-methyltransferase activity"/>
    <property type="evidence" value="ECO:0007669"/>
    <property type="project" value="InterPro"/>
</dbReference>
<keyword evidence="2" id="KW-0963">Cytoplasm</keyword>
<protein>
    <submittedName>
        <fullName evidence="5">Uncharacterized protein</fullName>
    </submittedName>
</protein>
<name>A0A8S9YKM4_9TREM</name>
<evidence type="ECO:0000256" key="2">
    <source>
        <dbReference type="ARBA" id="ARBA00022490"/>
    </source>
</evidence>
<evidence type="ECO:0000256" key="4">
    <source>
        <dbReference type="ARBA" id="ARBA00022679"/>
    </source>
</evidence>
<dbReference type="GO" id="GO:0005730">
    <property type="term" value="C:nucleolus"/>
    <property type="evidence" value="ECO:0007669"/>
    <property type="project" value="TreeGrafter"/>
</dbReference>